<dbReference type="AlphaFoldDB" id="A0A9P6E793"/>
<dbReference type="EMBL" id="MU157909">
    <property type="protein sequence ID" value="KAF9523822.1"/>
    <property type="molecule type" value="Genomic_DNA"/>
</dbReference>
<comment type="caution">
    <text evidence="2">The sequence shown here is derived from an EMBL/GenBank/DDBJ whole genome shotgun (WGS) entry which is preliminary data.</text>
</comment>
<organism evidence="2 3">
    <name type="scientific">Crepidotus variabilis</name>
    <dbReference type="NCBI Taxonomy" id="179855"/>
    <lineage>
        <taxon>Eukaryota</taxon>
        <taxon>Fungi</taxon>
        <taxon>Dikarya</taxon>
        <taxon>Basidiomycota</taxon>
        <taxon>Agaricomycotina</taxon>
        <taxon>Agaricomycetes</taxon>
        <taxon>Agaricomycetidae</taxon>
        <taxon>Agaricales</taxon>
        <taxon>Agaricineae</taxon>
        <taxon>Crepidotaceae</taxon>
        <taxon>Crepidotus</taxon>
    </lineage>
</organism>
<name>A0A9P6E793_9AGAR</name>
<keyword evidence="1" id="KW-0812">Transmembrane</keyword>
<accession>A0A9P6E793</accession>
<reference evidence="2" key="1">
    <citation type="submission" date="2020-11" db="EMBL/GenBank/DDBJ databases">
        <authorList>
            <consortium name="DOE Joint Genome Institute"/>
            <person name="Ahrendt S."/>
            <person name="Riley R."/>
            <person name="Andreopoulos W."/>
            <person name="Labutti K."/>
            <person name="Pangilinan J."/>
            <person name="Ruiz-Duenas F.J."/>
            <person name="Barrasa J.M."/>
            <person name="Sanchez-Garcia M."/>
            <person name="Camarero S."/>
            <person name="Miyauchi S."/>
            <person name="Serrano A."/>
            <person name="Linde D."/>
            <person name="Babiker R."/>
            <person name="Drula E."/>
            <person name="Ayuso-Fernandez I."/>
            <person name="Pacheco R."/>
            <person name="Padilla G."/>
            <person name="Ferreira P."/>
            <person name="Barriuso J."/>
            <person name="Kellner H."/>
            <person name="Castanera R."/>
            <person name="Alfaro M."/>
            <person name="Ramirez L."/>
            <person name="Pisabarro A.G."/>
            <person name="Kuo A."/>
            <person name="Tritt A."/>
            <person name="Lipzen A."/>
            <person name="He G."/>
            <person name="Yan M."/>
            <person name="Ng V."/>
            <person name="Cullen D."/>
            <person name="Martin F."/>
            <person name="Rosso M.-N."/>
            <person name="Henrissat B."/>
            <person name="Hibbett D."/>
            <person name="Martinez A.T."/>
            <person name="Grigoriev I.V."/>
        </authorList>
    </citation>
    <scope>NUCLEOTIDE SEQUENCE</scope>
    <source>
        <strain evidence="2">CBS 506.95</strain>
    </source>
</reference>
<keyword evidence="1" id="KW-0472">Membrane</keyword>
<evidence type="ECO:0000313" key="3">
    <source>
        <dbReference type="Proteomes" id="UP000807306"/>
    </source>
</evidence>
<dbReference type="Proteomes" id="UP000807306">
    <property type="component" value="Unassembled WGS sequence"/>
</dbReference>
<gene>
    <name evidence="2" type="ORF">CPB83DRAFT_862157</name>
</gene>
<keyword evidence="3" id="KW-1185">Reference proteome</keyword>
<evidence type="ECO:0000313" key="2">
    <source>
        <dbReference type="EMBL" id="KAF9523822.1"/>
    </source>
</evidence>
<evidence type="ECO:0000256" key="1">
    <source>
        <dbReference type="SAM" id="Phobius"/>
    </source>
</evidence>
<protein>
    <submittedName>
        <fullName evidence="2">Uncharacterized protein</fullName>
    </submittedName>
</protein>
<sequence length="92" mass="10297">MTSRSRATMVRDEIFWRFVLSCSTVLVWADVVVFLGGADDDMALTESIERYGYDGSFWGDVIYGCIRGLLGLELELQASFPIQHPLDTNSGQ</sequence>
<proteinExistence type="predicted"/>
<keyword evidence="1" id="KW-1133">Transmembrane helix</keyword>
<feature type="transmembrane region" description="Helical" evidence="1">
    <location>
        <begin position="14"/>
        <end position="35"/>
    </location>
</feature>